<dbReference type="InterPro" id="IPR049046">
    <property type="entry name" value="Beta-AFase-like_GH127_middle"/>
</dbReference>
<dbReference type="Pfam" id="PF07944">
    <property type="entry name" value="Beta-AFase-like_GH127_cat"/>
    <property type="match status" value="2"/>
</dbReference>
<accession>A0ABW9DUG2</accession>
<evidence type="ECO:0000313" key="4">
    <source>
        <dbReference type="EMBL" id="MFM0638750.1"/>
    </source>
</evidence>
<feature type="domain" description="Non-reducing end beta-L-arabinofuranosidase-like GH127 catalytic" evidence="2">
    <location>
        <begin position="97"/>
        <end position="202"/>
    </location>
</feature>
<dbReference type="SUPFAM" id="SSF48208">
    <property type="entry name" value="Six-hairpin glycosidases"/>
    <property type="match status" value="1"/>
</dbReference>
<proteinExistence type="predicted"/>
<comment type="caution">
    <text evidence="4">The sequence shown here is derived from an EMBL/GenBank/DDBJ whole genome shotgun (WGS) entry which is preliminary data.</text>
</comment>
<dbReference type="Pfam" id="PF20736">
    <property type="entry name" value="Glyco_hydro127M"/>
    <property type="match status" value="1"/>
</dbReference>
<dbReference type="InterPro" id="IPR049174">
    <property type="entry name" value="Beta-AFase-like"/>
</dbReference>
<dbReference type="GO" id="GO:0016787">
    <property type="term" value="F:hydrolase activity"/>
    <property type="evidence" value="ECO:0007669"/>
    <property type="project" value="UniProtKB-KW"/>
</dbReference>
<reference evidence="4 5" key="1">
    <citation type="journal article" date="2024" name="Chem. Sci.">
        <title>Discovery of megapolipeptins by genome mining of a Burkholderiales bacteria collection.</title>
        <authorList>
            <person name="Paulo B.S."/>
            <person name="Recchia M.J.J."/>
            <person name="Lee S."/>
            <person name="Fergusson C.H."/>
            <person name="Romanowski S.B."/>
            <person name="Hernandez A."/>
            <person name="Krull N."/>
            <person name="Liu D.Y."/>
            <person name="Cavanagh H."/>
            <person name="Bos A."/>
            <person name="Gray C.A."/>
            <person name="Murphy B.T."/>
            <person name="Linington R.G."/>
            <person name="Eustaquio A.S."/>
        </authorList>
    </citation>
    <scope>NUCLEOTIDE SEQUENCE [LARGE SCALE GENOMIC DNA]</scope>
    <source>
        <strain evidence="4 5">RL17-338-BIC-A</strain>
    </source>
</reference>
<evidence type="ECO:0000313" key="5">
    <source>
        <dbReference type="Proteomes" id="UP001629432"/>
    </source>
</evidence>
<feature type="region of interest" description="Disordered" evidence="1">
    <location>
        <begin position="202"/>
        <end position="229"/>
    </location>
</feature>
<protein>
    <submittedName>
        <fullName evidence="4">Glycoside hydrolase family 127 protein</fullName>
    </submittedName>
</protein>
<gene>
    <name evidence="4" type="ORF">PQQ63_18805</name>
</gene>
<keyword evidence="5" id="KW-1185">Reference proteome</keyword>
<feature type="domain" description="Non-reducing end beta-L-arabinofuranosidase-like GH127 catalytic" evidence="2">
    <location>
        <begin position="238"/>
        <end position="433"/>
    </location>
</feature>
<dbReference type="EMBL" id="JAQQCF010000016">
    <property type="protein sequence ID" value="MFM0638750.1"/>
    <property type="molecule type" value="Genomic_DNA"/>
</dbReference>
<name>A0ABW9DUG2_9BURK</name>
<dbReference type="InterPro" id="IPR008928">
    <property type="entry name" value="6-hairpin_glycosidase_sf"/>
</dbReference>
<feature type="domain" description="Non-reducing end beta-L-arabinofuranosidase-like GH127 middle" evidence="3">
    <location>
        <begin position="448"/>
        <end position="540"/>
    </location>
</feature>
<dbReference type="RefSeq" id="WP_408226663.1">
    <property type="nucleotide sequence ID" value="NZ_JAQQCF010000016.1"/>
</dbReference>
<keyword evidence="4" id="KW-0378">Hydrolase</keyword>
<organism evidence="4 5">
    <name type="scientific">Paraburkholderia metrosideri</name>
    <dbReference type="NCBI Taxonomy" id="580937"/>
    <lineage>
        <taxon>Bacteria</taxon>
        <taxon>Pseudomonadati</taxon>
        <taxon>Pseudomonadota</taxon>
        <taxon>Betaproteobacteria</taxon>
        <taxon>Burkholderiales</taxon>
        <taxon>Burkholderiaceae</taxon>
        <taxon>Paraburkholderia</taxon>
    </lineage>
</organism>
<evidence type="ECO:0000259" key="2">
    <source>
        <dbReference type="Pfam" id="PF07944"/>
    </source>
</evidence>
<evidence type="ECO:0000256" key="1">
    <source>
        <dbReference type="SAM" id="MobiDB-lite"/>
    </source>
</evidence>
<dbReference type="InterPro" id="IPR006311">
    <property type="entry name" value="TAT_signal"/>
</dbReference>
<dbReference type="PANTHER" id="PTHR43465">
    <property type="entry name" value="DUF1680 DOMAIN PROTEIN (AFU_ORTHOLOGUE AFUA_1G08910)"/>
    <property type="match status" value="1"/>
</dbReference>
<dbReference type="PROSITE" id="PS51318">
    <property type="entry name" value="TAT"/>
    <property type="match status" value="1"/>
</dbReference>
<dbReference type="InterPro" id="IPR012878">
    <property type="entry name" value="Beta-AFase-like_GH127_cat"/>
</dbReference>
<evidence type="ECO:0000259" key="3">
    <source>
        <dbReference type="Pfam" id="PF20736"/>
    </source>
</evidence>
<sequence length="836" mass="92315">MSNISRREILKGFALAAIPMVTGVRAQGLKSSSASSFTANYKIAEKVGDCLQSIPFESQQIGGIFADRMRTNVESRLLRVDEVALLKGYVYPRPNVSGFAGEHTGMFLDAASNVLEYSDDARMKALADRMATTLLSAQESDGYLGACTPSHRLKGVDVWVLKWNLTGLLSYYEFTGDAKYLAACQKVGDLLCRTFGEGPGQIDLPHDGDSAMDGDSGGAPRPARRDEGHQSFIGQHNSAILEPMCRLYRLTGEPRYLEFSQYVIRFYAHPHGSDIVQSMLKQGSVTATGSGHVYSMLSNFNGILDLYRLTGEQELLIAVMRAWEDIRGNQRYVTGATGSSEFFPVDKQLPSLFSSNVGECCATVTWLQLNWRLFRLTGEARFGQEIERAVYNHLLAAQDPHNGDIAYFTSLTGHKEFRSSMVCCLSNGPRGISLIPQWVWGVEKDAFVLNLYTAGVASFAMNDVPVKIESQTEFPLDGNVTLRIDPDRPVPFTVRLRVPEWAEDFEVKTGTRTLHGVAGQMLDVTQIWSRNSALKIRMKMTVSLLPGGSSYPDYVALRRGPQILALEKRLNPEVPYLERTALVQHSQEVSATPITAPIDWAGRQVYEVDGIALKPDASGKLAPKRSRLRFVPFADAVEYRVWTMKSGELPREAPAITAFARGWASTQGIRVNAYNSTEALTDENPRTFCAVDPTVISSIASMVEGARGKKDDPVWFAVMLEQPETITRVVFRHGASTAEGGWFDTSGGKPRIQVTRVHRGTTPWMSRDPLPLKDSDWITVATLEDYPKVDPASSPSATDRQVFEISLPTQIHVYGIRIVGRSARDYVTCAELSASA</sequence>
<dbReference type="Proteomes" id="UP001629432">
    <property type="component" value="Unassembled WGS sequence"/>
</dbReference>
<dbReference type="PANTHER" id="PTHR43465:SF2">
    <property type="entry name" value="DUF1680 DOMAIN PROTEIN (AFU_ORTHOLOGUE AFUA_1G08910)"/>
    <property type="match status" value="1"/>
</dbReference>